<comment type="caution">
    <text evidence="2">The sequence shown here is derived from an EMBL/GenBank/DDBJ whole genome shotgun (WGS) entry which is preliminary data.</text>
</comment>
<name>A0ABN9UK05_9DINO</name>
<feature type="compositionally biased region" description="Low complexity" evidence="1">
    <location>
        <begin position="250"/>
        <end position="268"/>
    </location>
</feature>
<sequence>MATAEQMIANLRSRASLVASQVAAGLDRDTLLVSQAQAFLVEVRAAGQLTVNDVTMISIEIVNGPWGLTEKTALATAVAAQASRPAQQRGQKQHRENQTMTYVERYLTDRDWACLADSGTSVEAKLHHLAERLWLLGVTCPSIPLLKRAVAKVVLVGLPAESRGATAETKQQWCKTLKGAIKSIDSQRDHPSQHVKISWEPPTDMPQSSRTFAYKDGGPAAATPGAVTPFALDAAVRSFGYKHNHGSLKAAQTTSSSPSSALAVPGGAHSSGGPFMGMEGMSTAQGMQFLMQMAPFVNQLMKGGNPDARGRGQACPITFNRTSQRGSAAPSLAPTETMSFASHHGTLSAATMQLAAVAANSEQDLTGFESQLSGPSSDYPSPPPPSSASGAVVPCAGEATPAFASPATPQPVLGGPPAPRPDPAQALEAKVNESAAAAGSHYQRGPVLRRPAAAIAIAIEDGADADGDEASPLPKAKGKAKAQPKAKGNAKGRAKAAAKPQGKDPKGVMTKNGVTIDIRDVIAKESIDGRDCNTFASRAYGRAKSQAKAGGLEPSVVTEIAKWGFAVAAEAWKS</sequence>
<proteinExistence type="predicted"/>
<protein>
    <submittedName>
        <fullName evidence="2">Uncharacterized protein</fullName>
    </submittedName>
</protein>
<feature type="region of interest" description="Disordered" evidence="1">
    <location>
        <begin position="249"/>
        <end position="279"/>
    </location>
</feature>
<evidence type="ECO:0000313" key="3">
    <source>
        <dbReference type="Proteomes" id="UP001189429"/>
    </source>
</evidence>
<accession>A0ABN9UK05</accession>
<dbReference type="Proteomes" id="UP001189429">
    <property type="component" value="Unassembled WGS sequence"/>
</dbReference>
<reference evidence="2" key="1">
    <citation type="submission" date="2023-10" db="EMBL/GenBank/DDBJ databases">
        <authorList>
            <person name="Chen Y."/>
            <person name="Shah S."/>
            <person name="Dougan E. K."/>
            <person name="Thang M."/>
            <person name="Chan C."/>
        </authorList>
    </citation>
    <scope>NUCLEOTIDE SEQUENCE [LARGE SCALE GENOMIC DNA]</scope>
</reference>
<feature type="region of interest" description="Disordered" evidence="1">
    <location>
        <begin position="366"/>
        <end position="424"/>
    </location>
</feature>
<gene>
    <name evidence="2" type="ORF">PCOR1329_LOCUS48778</name>
</gene>
<dbReference type="EMBL" id="CAUYUJ010015896">
    <property type="protein sequence ID" value="CAK0859388.1"/>
    <property type="molecule type" value="Genomic_DNA"/>
</dbReference>
<organism evidence="2 3">
    <name type="scientific">Prorocentrum cordatum</name>
    <dbReference type="NCBI Taxonomy" id="2364126"/>
    <lineage>
        <taxon>Eukaryota</taxon>
        <taxon>Sar</taxon>
        <taxon>Alveolata</taxon>
        <taxon>Dinophyceae</taxon>
        <taxon>Prorocentrales</taxon>
        <taxon>Prorocentraceae</taxon>
        <taxon>Prorocentrum</taxon>
    </lineage>
</organism>
<evidence type="ECO:0000313" key="2">
    <source>
        <dbReference type="EMBL" id="CAK0859388.1"/>
    </source>
</evidence>
<feature type="region of interest" description="Disordered" evidence="1">
    <location>
        <begin position="464"/>
        <end position="510"/>
    </location>
</feature>
<evidence type="ECO:0000256" key="1">
    <source>
        <dbReference type="SAM" id="MobiDB-lite"/>
    </source>
</evidence>
<feature type="compositionally biased region" description="Basic residues" evidence="1">
    <location>
        <begin position="476"/>
        <end position="496"/>
    </location>
</feature>
<feature type="region of interest" description="Disordered" evidence="1">
    <location>
        <begin position="184"/>
        <end position="206"/>
    </location>
</feature>
<keyword evidence="3" id="KW-1185">Reference proteome</keyword>